<dbReference type="AlphaFoldDB" id="A0A1M7ITI0"/>
<dbReference type="GO" id="GO:0030638">
    <property type="term" value="P:polyketide metabolic process"/>
    <property type="evidence" value="ECO:0007669"/>
    <property type="project" value="InterPro"/>
</dbReference>
<dbReference type="OrthoDB" id="4774596at2"/>
<evidence type="ECO:0000313" key="3">
    <source>
        <dbReference type="Proteomes" id="UP000184420"/>
    </source>
</evidence>
<dbReference type="EMBL" id="FRBL01000008">
    <property type="protein sequence ID" value="SHM44086.1"/>
    <property type="molecule type" value="Genomic_DNA"/>
</dbReference>
<dbReference type="STRING" id="1419482.SAMN05444266_10891"/>
<evidence type="ECO:0000313" key="2">
    <source>
        <dbReference type="EMBL" id="SHM44086.1"/>
    </source>
</evidence>
<reference evidence="2 3" key="1">
    <citation type="submission" date="2016-11" db="EMBL/GenBank/DDBJ databases">
        <authorList>
            <person name="Jaros S."/>
            <person name="Januszkiewicz K."/>
            <person name="Wedrychowicz H."/>
        </authorList>
    </citation>
    <scope>NUCLEOTIDE SEQUENCE [LARGE SCALE GENOMIC DNA]</scope>
    <source>
        <strain evidence="2 3">DSM 27406</strain>
    </source>
</reference>
<dbReference type="Pfam" id="PF07366">
    <property type="entry name" value="SnoaL"/>
    <property type="match status" value="1"/>
</dbReference>
<organism evidence="2 3">
    <name type="scientific">Chitinophaga jiangningensis</name>
    <dbReference type="NCBI Taxonomy" id="1419482"/>
    <lineage>
        <taxon>Bacteria</taxon>
        <taxon>Pseudomonadati</taxon>
        <taxon>Bacteroidota</taxon>
        <taxon>Chitinophagia</taxon>
        <taxon>Chitinophagales</taxon>
        <taxon>Chitinophagaceae</taxon>
        <taxon>Chitinophaga</taxon>
    </lineage>
</organism>
<keyword evidence="3" id="KW-1185">Reference proteome</keyword>
<feature type="signal peptide" evidence="1">
    <location>
        <begin position="1"/>
        <end position="20"/>
    </location>
</feature>
<feature type="chain" id="PRO_5012613201" evidence="1">
    <location>
        <begin position="21"/>
        <end position="170"/>
    </location>
</feature>
<gene>
    <name evidence="2" type="ORF">SAMN05444266_10891</name>
</gene>
<sequence length="170" mass="18501">MKTIAQICIVMVLCAQAAVAQTATNKATIRDLYENILNHRQLALADSIVAADYTNQQGLKGVQAFKQNLAGLLAAFPDGKWKVTAIIAEGNTVIVKQQMNGTHTGKFQQIQPTNQAVVVDGIAIYTFRDGRIIHSEVLTDRLGFMQQLGVIDRDLSAAIDKVNKGHEQGQ</sequence>
<dbReference type="RefSeq" id="WP_073084925.1">
    <property type="nucleotide sequence ID" value="NZ_FRBL01000008.1"/>
</dbReference>
<dbReference type="Proteomes" id="UP000184420">
    <property type="component" value="Unassembled WGS sequence"/>
</dbReference>
<accession>A0A1M7ITI0</accession>
<dbReference type="PANTHER" id="PTHR38436:SF1">
    <property type="entry name" value="ESTER CYCLASE"/>
    <property type="match status" value="1"/>
</dbReference>
<dbReference type="SUPFAM" id="SSF54427">
    <property type="entry name" value="NTF2-like"/>
    <property type="match status" value="1"/>
</dbReference>
<dbReference type="InterPro" id="IPR032710">
    <property type="entry name" value="NTF2-like_dom_sf"/>
</dbReference>
<name>A0A1M7ITI0_9BACT</name>
<dbReference type="PANTHER" id="PTHR38436">
    <property type="entry name" value="POLYKETIDE CYCLASE SNOAL-LIKE DOMAIN"/>
    <property type="match status" value="1"/>
</dbReference>
<keyword evidence="1" id="KW-0732">Signal</keyword>
<evidence type="ECO:0000256" key="1">
    <source>
        <dbReference type="SAM" id="SignalP"/>
    </source>
</evidence>
<dbReference type="InterPro" id="IPR009959">
    <property type="entry name" value="Cyclase_SnoaL-like"/>
</dbReference>
<dbReference type="Gene3D" id="3.10.450.50">
    <property type="match status" value="1"/>
</dbReference>
<proteinExistence type="predicted"/>
<protein>
    <submittedName>
        <fullName evidence="2">SnoaL-like polyketide cyclase</fullName>
    </submittedName>
</protein>